<dbReference type="GO" id="GO:0005840">
    <property type="term" value="C:ribosome"/>
    <property type="evidence" value="ECO:0007669"/>
    <property type="project" value="TreeGrafter"/>
</dbReference>
<dbReference type="Pfam" id="PF03880">
    <property type="entry name" value="DbpA"/>
    <property type="match status" value="1"/>
</dbReference>
<gene>
    <name evidence="15" type="ORF">LCGC14_0140050</name>
</gene>
<evidence type="ECO:0000313" key="15">
    <source>
        <dbReference type="EMBL" id="KKN99212.1"/>
    </source>
</evidence>
<dbReference type="Gene3D" id="3.40.50.300">
    <property type="entry name" value="P-loop containing nucleotide triphosphate hydrolases"/>
    <property type="match status" value="2"/>
</dbReference>
<dbReference type="GO" id="GO:0070417">
    <property type="term" value="P:cellular response to cold"/>
    <property type="evidence" value="ECO:0007669"/>
    <property type="project" value="InterPro"/>
</dbReference>
<dbReference type="InterPro" id="IPR011545">
    <property type="entry name" value="DEAD/DEAH_box_helicase_dom"/>
</dbReference>
<protein>
    <recommendedName>
        <fullName evidence="2">RNA helicase</fullName>
        <ecNumber evidence="2">3.6.4.13</ecNumber>
    </recommendedName>
</protein>
<feature type="region of interest" description="Disordered" evidence="11">
    <location>
        <begin position="618"/>
        <end position="651"/>
    </location>
</feature>
<dbReference type="InterPro" id="IPR057325">
    <property type="entry name" value="DeaD_dimer"/>
</dbReference>
<dbReference type="FunFam" id="3.30.70.330:FF:000068">
    <property type="entry name" value="ATP-dependent RNA helicase DeaD"/>
    <property type="match status" value="1"/>
</dbReference>
<comment type="caution">
    <text evidence="15">The sequence shown here is derived from an EMBL/GenBank/DDBJ whole genome shotgun (WGS) entry which is preliminary data.</text>
</comment>
<dbReference type="InterPro" id="IPR044742">
    <property type="entry name" value="DEAD/DEAH_RhlB"/>
</dbReference>
<dbReference type="SMART" id="SM00487">
    <property type="entry name" value="DEXDc"/>
    <property type="match status" value="1"/>
</dbReference>
<dbReference type="FunFam" id="3.40.50.300:FF:000108">
    <property type="entry name" value="ATP-dependent RNA helicase RhlE"/>
    <property type="match status" value="1"/>
</dbReference>
<dbReference type="InterPro" id="IPR005580">
    <property type="entry name" value="DbpA/CsdA_RNA-bd_dom"/>
</dbReference>
<keyword evidence="7" id="KW-0067">ATP-binding</keyword>
<dbReference type="SUPFAM" id="SSF52540">
    <property type="entry name" value="P-loop containing nucleoside triphosphate hydrolases"/>
    <property type="match status" value="1"/>
</dbReference>
<dbReference type="InterPro" id="IPR000629">
    <property type="entry name" value="RNA-helicase_DEAD-box_CS"/>
</dbReference>
<dbReference type="PROSITE" id="PS51195">
    <property type="entry name" value="Q_MOTIF"/>
    <property type="match status" value="1"/>
</dbReference>
<dbReference type="SMART" id="SM00490">
    <property type="entry name" value="HELICc"/>
    <property type="match status" value="1"/>
</dbReference>
<dbReference type="PROSITE" id="PS51194">
    <property type="entry name" value="HELICASE_CTER"/>
    <property type="match status" value="1"/>
</dbReference>
<dbReference type="PANTHER" id="PTHR47963:SF8">
    <property type="entry name" value="ATP-DEPENDENT RNA HELICASE DEAD"/>
    <property type="match status" value="1"/>
</dbReference>
<dbReference type="GO" id="GO:0033592">
    <property type="term" value="F:RNA strand annealing activity"/>
    <property type="evidence" value="ECO:0007669"/>
    <property type="project" value="TreeGrafter"/>
</dbReference>
<keyword evidence="4" id="KW-0547">Nucleotide-binding</keyword>
<dbReference type="PANTHER" id="PTHR47963">
    <property type="entry name" value="DEAD-BOX ATP-DEPENDENT RNA HELICASE 47, MITOCHONDRIAL"/>
    <property type="match status" value="1"/>
</dbReference>
<dbReference type="CDD" id="cd12499">
    <property type="entry name" value="RRM_EcCsdA_like"/>
    <property type="match status" value="1"/>
</dbReference>
<feature type="compositionally biased region" description="Basic residues" evidence="11">
    <location>
        <begin position="756"/>
        <end position="765"/>
    </location>
</feature>
<dbReference type="Pfam" id="PF25399">
    <property type="entry name" value="DeaD_dimer"/>
    <property type="match status" value="1"/>
</dbReference>
<evidence type="ECO:0000256" key="9">
    <source>
        <dbReference type="ARBA" id="ARBA00023016"/>
    </source>
</evidence>
<keyword evidence="6" id="KW-0347">Helicase</keyword>
<dbReference type="AlphaFoldDB" id="A0A0F9VH97"/>
<dbReference type="InterPro" id="IPR028618">
    <property type="entry name" value="DEAD_helicase_DeaD"/>
</dbReference>
<dbReference type="InterPro" id="IPR034415">
    <property type="entry name" value="CsdA_RRM"/>
</dbReference>
<feature type="domain" description="DEAD-box RNA helicase Q" evidence="14">
    <location>
        <begin position="9"/>
        <end position="37"/>
    </location>
</feature>
<dbReference type="PROSITE" id="PS00039">
    <property type="entry name" value="DEAD_ATP_HELICASE"/>
    <property type="match status" value="1"/>
</dbReference>
<evidence type="ECO:0000256" key="6">
    <source>
        <dbReference type="ARBA" id="ARBA00022806"/>
    </source>
</evidence>
<dbReference type="CDD" id="cd00268">
    <property type="entry name" value="DEADc"/>
    <property type="match status" value="1"/>
</dbReference>
<evidence type="ECO:0000256" key="3">
    <source>
        <dbReference type="ARBA" id="ARBA00022490"/>
    </source>
</evidence>
<evidence type="ECO:0000256" key="7">
    <source>
        <dbReference type="ARBA" id="ARBA00022840"/>
    </source>
</evidence>
<dbReference type="InterPro" id="IPR012677">
    <property type="entry name" value="Nucleotide-bd_a/b_plait_sf"/>
</dbReference>
<dbReference type="InterPro" id="IPR014001">
    <property type="entry name" value="Helicase_ATP-bd"/>
</dbReference>
<dbReference type="GO" id="GO:0005829">
    <property type="term" value="C:cytosol"/>
    <property type="evidence" value="ECO:0007669"/>
    <property type="project" value="TreeGrafter"/>
</dbReference>
<feature type="region of interest" description="Disordered" evidence="11">
    <location>
        <begin position="484"/>
        <end position="532"/>
    </location>
</feature>
<evidence type="ECO:0000256" key="5">
    <source>
        <dbReference type="ARBA" id="ARBA00022801"/>
    </source>
</evidence>
<dbReference type="InterPro" id="IPR014014">
    <property type="entry name" value="RNA_helicase_DEAD_Q_motif"/>
</dbReference>
<dbReference type="Pfam" id="PF00271">
    <property type="entry name" value="Helicase_C"/>
    <property type="match status" value="1"/>
</dbReference>
<dbReference type="Pfam" id="PF00270">
    <property type="entry name" value="DEAD"/>
    <property type="match status" value="1"/>
</dbReference>
<dbReference type="HAMAP" id="MF_00964">
    <property type="entry name" value="DEAD_helicase_DeaD"/>
    <property type="match status" value="1"/>
</dbReference>
<dbReference type="GO" id="GO:0016787">
    <property type="term" value="F:hydrolase activity"/>
    <property type="evidence" value="ECO:0007669"/>
    <property type="project" value="UniProtKB-KW"/>
</dbReference>
<keyword evidence="8" id="KW-0694">RNA-binding</keyword>
<sequence length="765" mass="84569">MSTTPVQDLSFAELDLPAFLLETLNKVGYEKPSPIQQATIPALLQGNDIVGMAQTGTGKTAAFALPVLAHIDVTNPKTQALVLCPTRELAIQVAEAFQTYAQGMRGFHVLPVYGGQEMGRQLQALRRGVHVVVATPGRLLDHLNRKSLDLGDIKTLVLDEADEMLRMGFIDDVELILQKTPSTRQVALFSATMPPVIRRVAEKYLRSPIEVSIKTATSTNANIEQFYWLVQGTNKLDALTRMLEVEEFDGMIIFVRTKNSTQELADKLNARGFSAAALNGDMNQQLRTRTVEQLKNGQLDIVVATDVAARGLDVERISHVMNYDIPYDNETYVHRIGRTGRAGRSGKAILFVAPREQRMLQSIERTTRKKVTRMELPTRGELILHRSQQFKDTIAVALENDNLDFFRGLITDLCSEHDCSVEDAAAAMAWLLQKDRPLEPSFKDVGVAKSGYGKTPAVKAGKSAKTANNTPDVDAFVASARDAGTASAPADKPARKVKSKPPMQDLFGELNDNDFTGDPVSDRPARKRREAREFDDGEDVALERFRIKVGHEHGVTPREIVGAVANEGGIEGRYIGRIQIYDDHTTIDLPAGMPDDVFQILQRTRVCNQALDLERMSAAESAAEKDTRPERKRPAFNKDRRDAGGSDFKKPAFRKEGFKKEVFKKEGFKKGPSAAGGFKKEGFKSEGAKPEGFRKNRPDRSDGPPAAADRPIRRTREDFSEPSSAPAGAGDDKRFTPKPKAKKRGGPKVRMDKDKGKRRTPSKKP</sequence>
<evidence type="ECO:0000256" key="8">
    <source>
        <dbReference type="ARBA" id="ARBA00022884"/>
    </source>
</evidence>
<dbReference type="GO" id="GO:0005524">
    <property type="term" value="F:ATP binding"/>
    <property type="evidence" value="ECO:0007669"/>
    <property type="project" value="UniProtKB-KW"/>
</dbReference>
<keyword evidence="9" id="KW-0346">Stress response</keyword>
<evidence type="ECO:0000259" key="12">
    <source>
        <dbReference type="PROSITE" id="PS51192"/>
    </source>
</evidence>
<dbReference type="EC" id="3.6.4.13" evidence="2"/>
<evidence type="ECO:0000256" key="11">
    <source>
        <dbReference type="SAM" id="MobiDB-lite"/>
    </source>
</evidence>
<comment type="subcellular location">
    <subcellularLocation>
        <location evidence="1">Cytoplasm</location>
    </subcellularLocation>
</comment>
<proteinExistence type="inferred from homology"/>
<evidence type="ECO:0000256" key="1">
    <source>
        <dbReference type="ARBA" id="ARBA00004496"/>
    </source>
</evidence>
<evidence type="ECO:0000256" key="4">
    <source>
        <dbReference type="ARBA" id="ARBA00022741"/>
    </source>
</evidence>
<feature type="compositionally biased region" description="Basic residues" evidence="11">
    <location>
        <begin position="736"/>
        <end position="747"/>
    </location>
</feature>
<dbReference type="InterPro" id="IPR027417">
    <property type="entry name" value="P-loop_NTPase"/>
</dbReference>
<dbReference type="InterPro" id="IPR001650">
    <property type="entry name" value="Helicase_C-like"/>
</dbReference>
<feature type="compositionally biased region" description="Basic and acidic residues" evidence="11">
    <location>
        <begin position="710"/>
        <end position="719"/>
    </location>
</feature>
<dbReference type="PROSITE" id="PS51192">
    <property type="entry name" value="HELICASE_ATP_BIND_1"/>
    <property type="match status" value="1"/>
</dbReference>
<comment type="catalytic activity">
    <reaction evidence="10">
        <text>ATP + H2O = ADP + phosphate + H(+)</text>
        <dbReference type="Rhea" id="RHEA:13065"/>
        <dbReference type="ChEBI" id="CHEBI:15377"/>
        <dbReference type="ChEBI" id="CHEBI:15378"/>
        <dbReference type="ChEBI" id="CHEBI:30616"/>
        <dbReference type="ChEBI" id="CHEBI:43474"/>
        <dbReference type="ChEBI" id="CHEBI:456216"/>
        <dbReference type="EC" id="3.6.4.13"/>
    </reaction>
</comment>
<feature type="compositionally biased region" description="Basic and acidic residues" evidence="11">
    <location>
        <begin position="520"/>
        <end position="532"/>
    </location>
</feature>
<feature type="region of interest" description="Disordered" evidence="11">
    <location>
        <begin position="664"/>
        <end position="765"/>
    </location>
</feature>
<reference evidence="15" key="1">
    <citation type="journal article" date="2015" name="Nature">
        <title>Complex archaea that bridge the gap between prokaryotes and eukaryotes.</title>
        <authorList>
            <person name="Spang A."/>
            <person name="Saw J.H."/>
            <person name="Jorgensen S.L."/>
            <person name="Zaremba-Niedzwiedzka K."/>
            <person name="Martijn J."/>
            <person name="Lind A.E."/>
            <person name="van Eijk R."/>
            <person name="Schleper C."/>
            <person name="Guy L."/>
            <person name="Ettema T.J."/>
        </authorList>
    </citation>
    <scope>NUCLEOTIDE SEQUENCE</scope>
</reference>
<feature type="domain" description="Helicase C-terminal" evidence="13">
    <location>
        <begin position="222"/>
        <end position="384"/>
    </location>
</feature>
<dbReference type="GO" id="GO:0003724">
    <property type="term" value="F:RNA helicase activity"/>
    <property type="evidence" value="ECO:0007669"/>
    <property type="project" value="UniProtKB-EC"/>
</dbReference>
<dbReference type="EMBL" id="LAZR01000048">
    <property type="protein sequence ID" value="KKN99212.1"/>
    <property type="molecule type" value="Genomic_DNA"/>
</dbReference>
<dbReference type="Gene3D" id="3.30.70.330">
    <property type="match status" value="1"/>
</dbReference>
<dbReference type="CDD" id="cd18787">
    <property type="entry name" value="SF2_C_DEAD"/>
    <property type="match status" value="1"/>
</dbReference>
<evidence type="ECO:0000256" key="2">
    <source>
        <dbReference type="ARBA" id="ARBA00012552"/>
    </source>
</evidence>
<evidence type="ECO:0000259" key="14">
    <source>
        <dbReference type="PROSITE" id="PS51195"/>
    </source>
</evidence>
<evidence type="ECO:0000259" key="13">
    <source>
        <dbReference type="PROSITE" id="PS51194"/>
    </source>
</evidence>
<organism evidence="15">
    <name type="scientific">marine sediment metagenome</name>
    <dbReference type="NCBI Taxonomy" id="412755"/>
    <lineage>
        <taxon>unclassified sequences</taxon>
        <taxon>metagenomes</taxon>
        <taxon>ecological metagenomes</taxon>
    </lineage>
</organism>
<accession>A0A0F9VH97</accession>
<feature type="compositionally biased region" description="Basic and acidic residues" evidence="11">
    <location>
        <begin position="678"/>
        <end position="702"/>
    </location>
</feature>
<dbReference type="GO" id="GO:0000027">
    <property type="term" value="P:ribosomal large subunit assembly"/>
    <property type="evidence" value="ECO:0007669"/>
    <property type="project" value="InterPro"/>
</dbReference>
<keyword evidence="3" id="KW-0963">Cytoplasm</keyword>
<feature type="domain" description="Helicase ATP-binding" evidence="12">
    <location>
        <begin position="40"/>
        <end position="211"/>
    </location>
</feature>
<dbReference type="InterPro" id="IPR050547">
    <property type="entry name" value="DEAD_box_RNA_helicases"/>
</dbReference>
<evidence type="ECO:0000256" key="10">
    <source>
        <dbReference type="ARBA" id="ARBA00047984"/>
    </source>
</evidence>
<name>A0A0F9VH97_9ZZZZ</name>
<keyword evidence="5" id="KW-0378">Hydrolase</keyword>